<evidence type="ECO:0000313" key="3">
    <source>
        <dbReference type="Proteomes" id="UP000324194"/>
    </source>
</evidence>
<dbReference type="EMBL" id="LR699119">
    <property type="protein sequence ID" value="VVC76478.1"/>
    <property type="molecule type" value="Genomic_DNA"/>
</dbReference>
<dbReference type="OrthoDB" id="9800846at2"/>
<dbReference type="InterPro" id="IPR008894">
    <property type="entry name" value="QdtA_cupin_dom"/>
</dbReference>
<keyword evidence="3" id="KW-1185">Reference proteome</keyword>
<protein>
    <submittedName>
        <fullName evidence="2">TDP-4-oxo-6-deoxy-alpha-D-glucose-3, 4-oxoisomerase</fullName>
    </submittedName>
</protein>
<keyword evidence="2" id="KW-0413">Isomerase</keyword>
<gene>
    <name evidence="2" type="primary">fdtA</name>
    <name evidence="2" type="ORF">AQUSIP_17910</name>
</gene>
<dbReference type="AlphaFoldDB" id="A0A5E4PJ43"/>
<dbReference type="GO" id="GO:0016853">
    <property type="term" value="F:isomerase activity"/>
    <property type="evidence" value="ECO:0007669"/>
    <property type="project" value="UniProtKB-KW"/>
</dbReference>
<proteinExistence type="predicted"/>
<dbReference type="Proteomes" id="UP000324194">
    <property type="component" value="Chromosome 1"/>
</dbReference>
<feature type="domain" description="Sugar 3,4-ketoisomerase QdtA cupin" evidence="1">
    <location>
        <begin position="4"/>
        <end position="132"/>
    </location>
</feature>
<evidence type="ECO:0000259" key="1">
    <source>
        <dbReference type="Pfam" id="PF05523"/>
    </source>
</evidence>
<dbReference type="RefSeq" id="WP_148339798.1">
    <property type="nucleotide sequence ID" value="NZ_LR699119.1"/>
</dbReference>
<evidence type="ECO:0000313" key="2">
    <source>
        <dbReference type="EMBL" id="VVC76478.1"/>
    </source>
</evidence>
<dbReference type="KEGG" id="asip:AQUSIP_17910"/>
<sequence>MTIKNCKLIHFNKIEDPRGSLTPIEAGKDIPFSIKRAYYLYDVPSGAARAGHAHKALEQIVLAISGSFDVVVKDGNESYRYHLNRPYIGLYLPNMVWREVDNFSAGAVCFVLASQHYDESDYYRDYESYLKAFNANHPV</sequence>
<reference evidence="2 3" key="1">
    <citation type="submission" date="2019-08" db="EMBL/GenBank/DDBJ databases">
        <authorList>
            <person name="Guy L."/>
        </authorList>
    </citation>
    <scope>NUCLEOTIDE SEQUENCE [LARGE SCALE GENOMIC DNA]</scope>
    <source>
        <strain evidence="2 3">SGT-108</strain>
    </source>
</reference>
<name>A0A5E4PJ43_9COXI</name>
<organism evidence="2 3">
    <name type="scientific">Aquicella siphonis</name>
    <dbReference type="NCBI Taxonomy" id="254247"/>
    <lineage>
        <taxon>Bacteria</taxon>
        <taxon>Pseudomonadati</taxon>
        <taxon>Pseudomonadota</taxon>
        <taxon>Gammaproteobacteria</taxon>
        <taxon>Legionellales</taxon>
        <taxon>Coxiellaceae</taxon>
        <taxon>Aquicella</taxon>
    </lineage>
</organism>
<accession>A0A5E4PJ43</accession>
<dbReference type="CDD" id="cd20292">
    <property type="entry name" value="cupin_QdtA-like"/>
    <property type="match status" value="1"/>
</dbReference>
<dbReference type="InterPro" id="IPR014710">
    <property type="entry name" value="RmlC-like_jellyroll"/>
</dbReference>
<dbReference type="Gene3D" id="2.60.120.10">
    <property type="entry name" value="Jelly Rolls"/>
    <property type="match status" value="1"/>
</dbReference>
<dbReference type="Pfam" id="PF05523">
    <property type="entry name" value="FdtA"/>
    <property type="match status" value="1"/>
</dbReference>
<dbReference type="InterPro" id="IPR011051">
    <property type="entry name" value="RmlC_Cupin_sf"/>
</dbReference>
<dbReference type="SUPFAM" id="SSF51182">
    <property type="entry name" value="RmlC-like cupins"/>
    <property type="match status" value="1"/>
</dbReference>